<keyword evidence="2" id="KW-1185">Reference proteome</keyword>
<dbReference type="AlphaFoldDB" id="A0ABD6EYY7"/>
<gene>
    <name evidence="1" type="ORF">AB6A40_011379</name>
</gene>
<dbReference type="Proteomes" id="UP001608902">
    <property type="component" value="Unassembled WGS sequence"/>
</dbReference>
<comment type="caution">
    <text evidence="1">The sequence shown here is derived from an EMBL/GenBank/DDBJ whole genome shotgun (WGS) entry which is preliminary data.</text>
</comment>
<sequence length="115" mass="13203">MTLTSIRLPRIIRGDVKENRNSAAIDQGHMRPQSAHSKTAKYHPAGLREANHRRRGITGLETNMRRVQSLTQCVRMSVWCFWMEVKGHTQFAGPFCSYLSVTKQMRRGSVHHMIA</sequence>
<protein>
    <submittedName>
        <fullName evidence="1">Uncharacterized protein</fullName>
    </submittedName>
</protein>
<name>A0ABD6EYY7_9BILA</name>
<organism evidence="1 2">
    <name type="scientific">Gnathostoma spinigerum</name>
    <dbReference type="NCBI Taxonomy" id="75299"/>
    <lineage>
        <taxon>Eukaryota</taxon>
        <taxon>Metazoa</taxon>
        <taxon>Ecdysozoa</taxon>
        <taxon>Nematoda</taxon>
        <taxon>Chromadorea</taxon>
        <taxon>Rhabditida</taxon>
        <taxon>Spirurina</taxon>
        <taxon>Gnathostomatomorpha</taxon>
        <taxon>Gnathostomatoidea</taxon>
        <taxon>Gnathostomatidae</taxon>
        <taxon>Gnathostoma</taxon>
    </lineage>
</organism>
<reference evidence="1 2" key="1">
    <citation type="submission" date="2024-08" db="EMBL/GenBank/DDBJ databases">
        <title>Gnathostoma spinigerum genome.</title>
        <authorList>
            <person name="Gonzalez-Bertolin B."/>
            <person name="Monzon S."/>
            <person name="Zaballos A."/>
            <person name="Jimenez P."/>
            <person name="Dekumyoy P."/>
            <person name="Varona S."/>
            <person name="Cuesta I."/>
            <person name="Sumanam S."/>
            <person name="Adisakwattana P."/>
            <person name="Gasser R.B."/>
            <person name="Hernandez-Gonzalez A."/>
            <person name="Young N.D."/>
            <person name="Perteguer M.J."/>
        </authorList>
    </citation>
    <scope>NUCLEOTIDE SEQUENCE [LARGE SCALE GENOMIC DNA]</scope>
    <source>
        <strain evidence="1">AL3</strain>
        <tissue evidence="1">Liver</tissue>
    </source>
</reference>
<evidence type="ECO:0000313" key="1">
    <source>
        <dbReference type="EMBL" id="MFH4984670.1"/>
    </source>
</evidence>
<proteinExistence type="predicted"/>
<dbReference type="EMBL" id="JBGFUD010019967">
    <property type="protein sequence ID" value="MFH4984670.1"/>
    <property type="molecule type" value="Genomic_DNA"/>
</dbReference>
<evidence type="ECO:0000313" key="2">
    <source>
        <dbReference type="Proteomes" id="UP001608902"/>
    </source>
</evidence>
<accession>A0ABD6EYY7</accession>